<sequence>MGSCVRWFARSDQHLSQSLAGGSYLPGTMLGSHRAFFPPKPAVPPLVAMKTFSSSILACRGDPLCDVVIALSSGSLISAPCERSIQLLNFHRKSTHCASSLFGDYHTTIGSAPAVCVP</sequence>
<dbReference type="OrthoDB" id="10473295at2759"/>
<protein>
    <submittedName>
        <fullName evidence="1">Uncharacterized protein</fullName>
    </submittedName>
</protein>
<reference evidence="1 2" key="1">
    <citation type="journal article" date="2011" name="Genome Res.">
        <title>Comparative genomics of citric-acid-producing Aspergillus niger ATCC 1015 versus enzyme-producing CBS 513.88.</title>
        <authorList>
            <person name="Andersen M.R."/>
            <person name="Salazar M.P."/>
            <person name="Schaap P.J."/>
            <person name="van de Vondervoort P.J."/>
            <person name="Culley D."/>
            <person name="Thykaer J."/>
            <person name="Frisvad J.C."/>
            <person name="Nielsen K.F."/>
            <person name="Albang R."/>
            <person name="Albermann K."/>
            <person name="Berka R.M."/>
            <person name="Braus G.H."/>
            <person name="Braus-Stromeyer S.A."/>
            <person name="Corrochano L.M."/>
            <person name="Dai Z."/>
            <person name="van Dijck P.W."/>
            <person name="Hofmann G."/>
            <person name="Lasure L.L."/>
            <person name="Magnuson J.K."/>
            <person name="Menke H."/>
            <person name="Meijer M."/>
            <person name="Meijer S.L."/>
            <person name="Nielsen J.B."/>
            <person name="Nielsen M.L."/>
            <person name="van Ooyen A.J."/>
            <person name="Pel H.J."/>
            <person name="Poulsen L."/>
            <person name="Samson R.A."/>
            <person name="Stam H."/>
            <person name="Tsang A."/>
            <person name="van den Brink J.M."/>
            <person name="Atkins A."/>
            <person name="Aerts A."/>
            <person name="Shapiro H."/>
            <person name="Pangilinan J."/>
            <person name="Salamov A."/>
            <person name="Lou Y."/>
            <person name="Lindquist E."/>
            <person name="Lucas S."/>
            <person name="Grimwood J."/>
            <person name="Grigoriev I.V."/>
            <person name="Kubicek C.P."/>
            <person name="Martinez D."/>
            <person name="van Peij N.N."/>
            <person name="Roubos J.A."/>
            <person name="Nielsen J."/>
            <person name="Baker S.E."/>
        </authorList>
    </citation>
    <scope>NUCLEOTIDE SEQUENCE [LARGE SCALE GENOMIC DNA]</scope>
    <source>
        <strain evidence="2">ATCC 1015 / CBS 113.46 / FGSC A1144 / LSHB Ac4 / NCTC 3858a / NRRL 328 / USDA 3528.7</strain>
    </source>
</reference>
<organism evidence="1 2">
    <name type="scientific">Aspergillus niger (strain ATCC 1015 / CBS 113.46 / FGSC A1144 / LSHB Ac4 / NCTC 3858a / NRRL 328 / USDA 3528.7)</name>
    <dbReference type="NCBI Taxonomy" id="380704"/>
    <lineage>
        <taxon>Eukaryota</taxon>
        <taxon>Fungi</taxon>
        <taxon>Dikarya</taxon>
        <taxon>Ascomycota</taxon>
        <taxon>Pezizomycotina</taxon>
        <taxon>Eurotiomycetes</taxon>
        <taxon>Eurotiomycetidae</taxon>
        <taxon>Eurotiales</taxon>
        <taxon>Aspergillaceae</taxon>
        <taxon>Aspergillus</taxon>
        <taxon>Aspergillus subgen. Circumdati</taxon>
    </lineage>
</organism>
<proteinExistence type="predicted"/>
<evidence type="ECO:0000313" key="1">
    <source>
        <dbReference type="EMBL" id="EHA27125.1"/>
    </source>
</evidence>
<name>G3XS13_ASPNA</name>
<dbReference type="HOGENOM" id="CLU_2072613_0_0_1"/>
<evidence type="ECO:0000313" key="2">
    <source>
        <dbReference type="Proteomes" id="UP000009038"/>
    </source>
</evidence>
<dbReference type="Proteomes" id="UP000009038">
    <property type="component" value="Unassembled WGS sequence"/>
</dbReference>
<dbReference type="AlphaFoldDB" id="G3XS13"/>
<dbReference type="VEuPathDB" id="FungiDB:ASPNIDRAFT2_35446"/>
<accession>G3XS13</accession>
<gene>
    <name evidence="1" type="ORF">ASPNIDRAFT_35446</name>
</gene>
<comment type="caution">
    <text evidence="1">The sequence shown here is derived from an EMBL/GenBank/DDBJ whole genome shotgun (WGS) entry which is preliminary data.</text>
</comment>
<dbReference type="EMBL" id="ACJE01000004">
    <property type="protein sequence ID" value="EHA27125.1"/>
    <property type="molecule type" value="Genomic_DNA"/>
</dbReference>